<reference evidence="3 4" key="1">
    <citation type="submission" date="2019-01" db="EMBL/GenBank/DDBJ databases">
        <title>Zoogloea oleivorans genome sequencing and assembly.</title>
        <authorList>
            <person name="Tancsics A."/>
            <person name="Farkas M."/>
            <person name="Kriszt B."/>
            <person name="Maroti G."/>
            <person name="Horvath B."/>
        </authorList>
    </citation>
    <scope>NUCLEOTIDE SEQUENCE [LARGE SCALE GENOMIC DNA]</scope>
    <source>
        <strain evidence="3 4">Buc</strain>
    </source>
</reference>
<dbReference type="OrthoDB" id="9770435at2"/>
<feature type="domain" description="FIST C-domain" evidence="2">
    <location>
        <begin position="234"/>
        <end position="364"/>
    </location>
</feature>
<dbReference type="PANTHER" id="PTHR40252">
    <property type="entry name" value="BLR0328 PROTEIN"/>
    <property type="match status" value="1"/>
</dbReference>
<keyword evidence="4" id="KW-1185">Reference proteome</keyword>
<dbReference type="InterPro" id="IPR019494">
    <property type="entry name" value="FIST_C"/>
</dbReference>
<feature type="domain" description="FIST" evidence="1">
    <location>
        <begin position="32"/>
        <end position="233"/>
    </location>
</feature>
<protein>
    <submittedName>
        <fullName evidence="3">FIST domain containing protein</fullName>
    </submittedName>
</protein>
<dbReference type="PANTHER" id="PTHR40252:SF2">
    <property type="entry name" value="BLR0328 PROTEIN"/>
    <property type="match status" value="1"/>
</dbReference>
<evidence type="ECO:0000313" key="3">
    <source>
        <dbReference type="EMBL" id="TYC58877.1"/>
    </source>
</evidence>
<proteinExistence type="predicted"/>
<comment type="caution">
    <text evidence="3">The sequence shown here is derived from an EMBL/GenBank/DDBJ whole genome shotgun (WGS) entry which is preliminary data.</text>
</comment>
<name>A0A6C2CXN7_9RHOO</name>
<dbReference type="Pfam" id="PF08495">
    <property type="entry name" value="FIST"/>
    <property type="match status" value="1"/>
</dbReference>
<sequence>MDAVHSCLSAHACAPDAVQAVREFHAGVAQSDMALVLFFCSSRYDLDALAGEMKACFGDVTVVGCTTAGEIGPAGYLDNSISGVSFSAQHFSAVAGIQKNLQDFDIDVGRRFAYALRESLETRTLEAASSSGFALLLVDGLSVKEELVARAFQDGIGEFPLVGGSAGDGLDFGQTRVYCDGTFHDDSALLVLARTSFPVHPFKTQHFSCLAERLVVTEADAARRIVKEINGLPAAAEYARLAGVTVESLSPHAFAASPVVVVIDGTDYVRSIQSANPDGSLTFYCAIEEGLVFRVACCTDLLANLEQAVVQIHNTVGTPQLVLGFDCILRNLEMCQGGLKDAIGGVFMREHFVGFSTYGEQLWGVHVNQTLTGLAIGGTQEHVHG</sequence>
<gene>
    <name evidence="3" type="ORF">ETQ85_10185</name>
</gene>
<dbReference type="Proteomes" id="UP000389128">
    <property type="component" value="Unassembled WGS sequence"/>
</dbReference>
<evidence type="ECO:0000313" key="4">
    <source>
        <dbReference type="Proteomes" id="UP000389128"/>
    </source>
</evidence>
<dbReference type="SMART" id="SM00897">
    <property type="entry name" value="FIST"/>
    <property type="match status" value="1"/>
</dbReference>
<accession>A0A6C2CXN7</accession>
<dbReference type="EMBL" id="SDKK01000008">
    <property type="protein sequence ID" value="TYC58877.1"/>
    <property type="molecule type" value="Genomic_DNA"/>
</dbReference>
<dbReference type="SMART" id="SM01204">
    <property type="entry name" value="FIST_C"/>
    <property type="match status" value="1"/>
</dbReference>
<dbReference type="Pfam" id="PF10442">
    <property type="entry name" value="FIST_C"/>
    <property type="match status" value="1"/>
</dbReference>
<dbReference type="InterPro" id="IPR013702">
    <property type="entry name" value="FIST_domain_N"/>
</dbReference>
<evidence type="ECO:0000259" key="2">
    <source>
        <dbReference type="SMART" id="SM01204"/>
    </source>
</evidence>
<evidence type="ECO:0000259" key="1">
    <source>
        <dbReference type="SMART" id="SM00897"/>
    </source>
</evidence>
<organism evidence="3 4">
    <name type="scientific">Zoogloea oleivorans</name>
    <dbReference type="NCBI Taxonomy" id="1552750"/>
    <lineage>
        <taxon>Bacteria</taxon>
        <taxon>Pseudomonadati</taxon>
        <taxon>Pseudomonadota</taxon>
        <taxon>Betaproteobacteria</taxon>
        <taxon>Rhodocyclales</taxon>
        <taxon>Zoogloeaceae</taxon>
        <taxon>Zoogloea</taxon>
    </lineage>
</organism>
<dbReference type="RefSeq" id="WP_148578937.1">
    <property type="nucleotide sequence ID" value="NZ_SDKK01000008.1"/>
</dbReference>
<dbReference type="AlphaFoldDB" id="A0A6C2CXN7"/>